<dbReference type="InterPro" id="IPR002639">
    <property type="entry name" value="UreF"/>
</dbReference>
<dbReference type="Gene3D" id="1.10.4190.10">
    <property type="entry name" value="Urease accessory protein UreF"/>
    <property type="match status" value="1"/>
</dbReference>
<evidence type="ECO:0000313" key="4">
    <source>
        <dbReference type="EMBL" id="ALV26804.1"/>
    </source>
</evidence>
<proteinExistence type="inferred from homology"/>
<organism evidence="4 5">
    <name type="scientific">Pannonibacter phragmitetus</name>
    <dbReference type="NCBI Taxonomy" id="121719"/>
    <lineage>
        <taxon>Bacteria</taxon>
        <taxon>Pseudomonadati</taxon>
        <taxon>Pseudomonadota</taxon>
        <taxon>Alphaproteobacteria</taxon>
        <taxon>Hyphomicrobiales</taxon>
        <taxon>Stappiaceae</taxon>
        <taxon>Pannonibacter</taxon>
    </lineage>
</organism>
<dbReference type="RefSeq" id="WP_058898438.1">
    <property type="nucleotide sequence ID" value="NZ_CP013068.1"/>
</dbReference>
<dbReference type="InterPro" id="IPR038277">
    <property type="entry name" value="UreF_sf"/>
</dbReference>
<dbReference type="HAMAP" id="MF_01385">
    <property type="entry name" value="UreF"/>
    <property type="match status" value="1"/>
</dbReference>
<evidence type="ECO:0000256" key="1">
    <source>
        <dbReference type="ARBA" id="ARBA00022988"/>
    </source>
</evidence>
<comment type="function">
    <text evidence="3">Required for maturation of urease via the functional incorporation of the urease nickel metallocenter.</text>
</comment>
<comment type="similarity">
    <text evidence="3">Belongs to the UreF family.</text>
</comment>
<dbReference type="Pfam" id="PF01730">
    <property type="entry name" value="UreF"/>
    <property type="match status" value="1"/>
</dbReference>
<dbReference type="EMBL" id="CP013068">
    <property type="protein sequence ID" value="ALV26804.1"/>
    <property type="molecule type" value="Genomic_DNA"/>
</dbReference>
<dbReference type="GO" id="GO:0016151">
    <property type="term" value="F:nickel cation binding"/>
    <property type="evidence" value="ECO:0007669"/>
    <property type="project" value="UniProtKB-UniRule"/>
</dbReference>
<dbReference type="Proteomes" id="UP000064921">
    <property type="component" value="Chromosome"/>
</dbReference>
<dbReference type="PIRSF" id="PIRSF009467">
    <property type="entry name" value="Ureas_acces_UreF"/>
    <property type="match status" value="1"/>
</dbReference>
<keyword evidence="2 3" id="KW-0143">Chaperone</keyword>
<evidence type="ECO:0000256" key="2">
    <source>
        <dbReference type="ARBA" id="ARBA00023186"/>
    </source>
</evidence>
<name>A0A0U3PRP9_9HYPH</name>
<sequence>MPGLAELYRLQAFFSPAFPVGAFTYSHGLEQVIEDGDVKDAASLRLWLGDILRHGSGRTDGILLAESWRAAMAGDAAHMRELAALGLALCPSRERYVETSAQGTAFLATVRNAWDHGQPHAAPAATVFQNLAQDSATAEPWPYPVAAGLALAASGVPLDAGLAAYLHAFAANIISAAVRAVPLGQTDGQRVLAGLMPQVLDTAQTAAASGIEGLGSCTFIADIASMRHETQYTRLFRT</sequence>
<accession>A0A0U3PRP9</accession>
<dbReference type="PANTHER" id="PTHR33620">
    <property type="entry name" value="UREASE ACCESSORY PROTEIN F"/>
    <property type="match status" value="1"/>
</dbReference>
<dbReference type="KEGG" id="pphr:APZ00_06665"/>
<evidence type="ECO:0000313" key="5">
    <source>
        <dbReference type="Proteomes" id="UP000064921"/>
    </source>
</evidence>
<dbReference type="eggNOG" id="COG0830">
    <property type="taxonomic scope" value="Bacteria"/>
</dbReference>
<protein>
    <recommendedName>
        <fullName evidence="3">Urease accessory protein UreF</fullName>
    </recommendedName>
</protein>
<reference evidence="4 5" key="1">
    <citation type="submission" date="2015-10" db="EMBL/GenBank/DDBJ databases">
        <title>The world's first case of liver abscess caused by Pannonibacter phragmitetus.</title>
        <authorList>
            <person name="Ming D."/>
            <person name="Wang M."/>
            <person name="Zhou Y."/>
            <person name="Jiang T."/>
            <person name="Hu S."/>
        </authorList>
    </citation>
    <scope>NUCLEOTIDE SEQUENCE [LARGE SCALE GENOMIC DNA]</scope>
    <source>
        <strain evidence="4 5">31801</strain>
    </source>
</reference>
<dbReference type="GO" id="GO:0005737">
    <property type="term" value="C:cytoplasm"/>
    <property type="evidence" value="ECO:0007669"/>
    <property type="project" value="UniProtKB-SubCell"/>
</dbReference>
<comment type="subunit">
    <text evidence="3">UreD, UreF and UreG form a complex that acts as a GTP-hydrolysis-dependent molecular chaperone, activating the urease apoprotein by helping to assemble the nickel containing metallocenter of UreC. The UreE protein probably delivers the nickel.</text>
</comment>
<evidence type="ECO:0000256" key="3">
    <source>
        <dbReference type="HAMAP-Rule" id="MF_01385"/>
    </source>
</evidence>
<dbReference type="PANTHER" id="PTHR33620:SF1">
    <property type="entry name" value="UREASE ACCESSORY PROTEIN F"/>
    <property type="match status" value="1"/>
</dbReference>
<keyword evidence="3" id="KW-0963">Cytoplasm</keyword>
<keyword evidence="1 3" id="KW-0996">Nickel insertion</keyword>
<gene>
    <name evidence="3" type="primary">ureF</name>
    <name evidence="4" type="ORF">APZ00_06665</name>
</gene>
<comment type="subcellular location">
    <subcellularLocation>
        <location evidence="3">Cytoplasm</location>
    </subcellularLocation>
</comment>
<dbReference type="AlphaFoldDB" id="A0A0U3PRP9"/>
<keyword evidence="5" id="KW-1185">Reference proteome</keyword>
<dbReference type="STRING" id="121719.APZ00_06665"/>